<name>A0A439CR50_9PEZI</name>
<sequence>MIRFLHPREPDGQEIISFPALDLGTAIASPSAQPSTCSQNQHIWGVDYETALVACGILANNRWDGYFTSADSGKRVENTTRLLVEPRYFFNVPSADSGHLSNDTSNNYAVIRDFASWRFPHGDLPPLWRFSVPEHSNTNASYEDNPFNFLHHNRVELNGGCVITPAHQQLKNFYIVPTPYTKCFYQSRMAKHLTPLQVSNIENYIDNVHSRLLMRAEAHSLMEEGRFCVVPKAATPNANFDLRVTKSKAYNPCLRNPRRHT</sequence>
<accession>A0A439CR50</accession>
<evidence type="ECO:0008006" key="3">
    <source>
        <dbReference type="Google" id="ProtNLM"/>
    </source>
</evidence>
<evidence type="ECO:0000313" key="1">
    <source>
        <dbReference type="EMBL" id="RWA04582.1"/>
    </source>
</evidence>
<keyword evidence="2" id="KW-1185">Reference proteome</keyword>
<evidence type="ECO:0000313" key="2">
    <source>
        <dbReference type="Proteomes" id="UP000286045"/>
    </source>
</evidence>
<dbReference type="EMBL" id="RYZI01000546">
    <property type="protein sequence ID" value="RWA04582.1"/>
    <property type="molecule type" value="Genomic_DNA"/>
</dbReference>
<dbReference type="Proteomes" id="UP000286045">
    <property type="component" value="Unassembled WGS sequence"/>
</dbReference>
<proteinExistence type="predicted"/>
<comment type="caution">
    <text evidence="1">The sequence shown here is derived from an EMBL/GenBank/DDBJ whole genome shotgun (WGS) entry which is preliminary data.</text>
</comment>
<gene>
    <name evidence="1" type="ORF">EKO27_g10528</name>
</gene>
<protein>
    <recommendedName>
        <fullName evidence="3">HNH nuclease domain-containing protein</fullName>
    </recommendedName>
</protein>
<organism evidence="1 2">
    <name type="scientific">Xylaria grammica</name>
    <dbReference type="NCBI Taxonomy" id="363999"/>
    <lineage>
        <taxon>Eukaryota</taxon>
        <taxon>Fungi</taxon>
        <taxon>Dikarya</taxon>
        <taxon>Ascomycota</taxon>
        <taxon>Pezizomycotina</taxon>
        <taxon>Sordariomycetes</taxon>
        <taxon>Xylariomycetidae</taxon>
        <taxon>Xylariales</taxon>
        <taxon>Xylariaceae</taxon>
        <taxon>Xylaria</taxon>
    </lineage>
</organism>
<reference evidence="1 2" key="1">
    <citation type="submission" date="2018-12" db="EMBL/GenBank/DDBJ databases">
        <title>Draft genome sequence of Xylaria grammica IHI A82.</title>
        <authorList>
            <person name="Buettner E."/>
            <person name="Kellner H."/>
        </authorList>
    </citation>
    <scope>NUCLEOTIDE SEQUENCE [LARGE SCALE GENOMIC DNA]</scope>
    <source>
        <strain evidence="1 2">IHI A82</strain>
    </source>
</reference>
<dbReference type="AlphaFoldDB" id="A0A439CR50"/>